<keyword evidence="2" id="KW-1185">Reference proteome</keyword>
<accession>A0ABM7IHI0</accession>
<dbReference type="EMBL" id="AP022577">
    <property type="protein sequence ID" value="BBX86095.1"/>
    <property type="molecule type" value="Genomic_DNA"/>
</dbReference>
<dbReference type="InterPro" id="IPR023393">
    <property type="entry name" value="START-like_dom_sf"/>
</dbReference>
<reference evidence="1 2" key="1">
    <citation type="journal article" date="2019" name="Emerg. Microbes Infect.">
        <title>Comprehensive subspecies identification of 175 nontuberculous mycobacteria species based on 7547 genomic profiles.</title>
        <authorList>
            <person name="Matsumoto Y."/>
            <person name="Kinjo T."/>
            <person name="Motooka D."/>
            <person name="Nabeya D."/>
            <person name="Jung N."/>
            <person name="Uechi K."/>
            <person name="Horii T."/>
            <person name="Iida T."/>
            <person name="Fujita J."/>
            <person name="Nakamura S."/>
        </authorList>
    </citation>
    <scope>NUCLEOTIDE SEQUENCE [LARGE SCALE GENOMIC DNA]</scope>
    <source>
        <strain evidence="1 2">JCM 15296</strain>
    </source>
</reference>
<dbReference type="Pfam" id="PF10604">
    <property type="entry name" value="Polyketide_cyc2"/>
    <property type="match status" value="1"/>
</dbReference>
<dbReference type="PANTHER" id="PTHR39683">
    <property type="entry name" value="CONSERVED PROTEIN TB16.3"/>
    <property type="match status" value="1"/>
</dbReference>
<dbReference type="PANTHER" id="PTHR39683:SF4">
    <property type="entry name" value="COENZYME Q-BINDING PROTEIN COQ10 START DOMAIN-CONTAINING PROTEIN"/>
    <property type="match status" value="1"/>
</dbReference>
<dbReference type="CDD" id="cd07819">
    <property type="entry name" value="SRPBCC_2"/>
    <property type="match status" value="1"/>
</dbReference>
<name>A0ABM7IHI0_9MYCO</name>
<dbReference type="Proteomes" id="UP000465609">
    <property type="component" value="Chromosome"/>
</dbReference>
<evidence type="ECO:0000313" key="1">
    <source>
        <dbReference type="EMBL" id="BBX86095.1"/>
    </source>
</evidence>
<organism evidence="1 2">
    <name type="scientific">Mycolicibacterium aubagnense</name>
    <dbReference type="NCBI Taxonomy" id="319707"/>
    <lineage>
        <taxon>Bacteria</taxon>
        <taxon>Bacillati</taxon>
        <taxon>Actinomycetota</taxon>
        <taxon>Actinomycetes</taxon>
        <taxon>Mycobacteriales</taxon>
        <taxon>Mycobacteriaceae</taxon>
        <taxon>Mycolicibacterium</taxon>
    </lineage>
</organism>
<dbReference type="InterPro" id="IPR019587">
    <property type="entry name" value="Polyketide_cyclase/dehydratase"/>
</dbReference>
<sequence>MVYGRAMAVSASHEVTIEATPEEIMDVIADLAQTPVWSPQYTKAEVLDTYENGRPKQAKMTIKAAGMADDQILEYTWTDLTGSWVLIRSSSLKKQEARYTLTPAGDKTKVKFEITVDPVVPIPGFLLKRSVSGGAETATEGLKKFMAKNKKG</sequence>
<dbReference type="Gene3D" id="3.30.530.20">
    <property type="match status" value="1"/>
</dbReference>
<gene>
    <name evidence="1" type="ORF">MAUB_39680</name>
</gene>
<evidence type="ECO:0000313" key="2">
    <source>
        <dbReference type="Proteomes" id="UP000465609"/>
    </source>
</evidence>
<dbReference type="SUPFAM" id="SSF55961">
    <property type="entry name" value="Bet v1-like"/>
    <property type="match status" value="1"/>
</dbReference>
<protein>
    <submittedName>
        <fullName evidence="1">Cyclase</fullName>
    </submittedName>
</protein>
<proteinExistence type="predicted"/>